<dbReference type="Proteomes" id="UP000242497">
    <property type="component" value="Unassembled WGS sequence"/>
</dbReference>
<dbReference type="EMBL" id="FRAE01000015">
    <property type="protein sequence ID" value="SHJ82650.1"/>
    <property type="molecule type" value="Genomic_DNA"/>
</dbReference>
<evidence type="ECO:0000256" key="2">
    <source>
        <dbReference type="ARBA" id="ARBA00022481"/>
    </source>
</evidence>
<protein>
    <submittedName>
        <fullName evidence="7">Prepilin-type N-terminal cleavage/methylation domain-containing protein</fullName>
    </submittedName>
</protein>
<sequence>MLRAIQKRLRNKKGFTLIELIVVLAVLGIIAAIAVPNFTGVKDSAKRKADELSVKTINKAIQLYIAETDDEDLSELKNGNEAATKSVENMVKALQSKDYLEDDFELNNLGNYDITNGRVVKK</sequence>
<proteinExistence type="predicted"/>
<organism evidence="7 8">
    <name type="scientific">Tepidibacter formicigenes DSM 15518</name>
    <dbReference type="NCBI Taxonomy" id="1123349"/>
    <lineage>
        <taxon>Bacteria</taxon>
        <taxon>Bacillati</taxon>
        <taxon>Bacillota</taxon>
        <taxon>Clostridia</taxon>
        <taxon>Peptostreptococcales</taxon>
        <taxon>Peptostreptococcaceae</taxon>
        <taxon>Tepidibacter</taxon>
    </lineage>
</organism>
<dbReference type="InterPro" id="IPR045584">
    <property type="entry name" value="Pilin-like"/>
</dbReference>
<evidence type="ECO:0000256" key="3">
    <source>
        <dbReference type="ARBA" id="ARBA00022692"/>
    </source>
</evidence>
<keyword evidence="5 6" id="KW-0472">Membrane</keyword>
<dbReference type="RefSeq" id="WP_072887749.1">
    <property type="nucleotide sequence ID" value="NZ_FRAE01000015.1"/>
</dbReference>
<keyword evidence="2" id="KW-0488">Methylation</keyword>
<evidence type="ECO:0000256" key="5">
    <source>
        <dbReference type="ARBA" id="ARBA00023136"/>
    </source>
</evidence>
<dbReference type="STRING" id="1123349.SAMN02744037_00937"/>
<evidence type="ECO:0000313" key="7">
    <source>
        <dbReference type="EMBL" id="SHJ82650.1"/>
    </source>
</evidence>
<dbReference type="PANTHER" id="PTHR30093">
    <property type="entry name" value="GENERAL SECRETION PATHWAY PROTEIN G"/>
    <property type="match status" value="1"/>
</dbReference>
<dbReference type="Gene3D" id="3.30.700.10">
    <property type="entry name" value="Glycoprotein, Type 4 Pilin"/>
    <property type="match status" value="1"/>
</dbReference>
<keyword evidence="8" id="KW-1185">Reference proteome</keyword>
<evidence type="ECO:0000313" key="8">
    <source>
        <dbReference type="Proteomes" id="UP000242497"/>
    </source>
</evidence>
<comment type="subcellular location">
    <subcellularLocation>
        <location evidence="1">Membrane</location>
        <topology evidence="1">Single-pass membrane protein</topology>
    </subcellularLocation>
</comment>
<dbReference type="SUPFAM" id="SSF54523">
    <property type="entry name" value="Pili subunits"/>
    <property type="match status" value="1"/>
</dbReference>
<dbReference type="InterPro" id="IPR012902">
    <property type="entry name" value="N_methyl_site"/>
</dbReference>
<dbReference type="PANTHER" id="PTHR30093:SF44">
    <property type="entry name" value="TYPE II SECRETION SYSTEM CORE PROTEIN G"/>
    <property type="match status" value="1"/>
</dbReference>
<dbReference type="Pfam" id="PF07963">
    <property type="entry name" value="N_methyl"/>
    <property type="match status" value="1"/>
</dbReference>
<evidence type="ECO:0000256" key="1">
    <source>
        <dbReference type="ARBA" id="ARBA00004167"/>
    </source>
</evidence>
<dbReference type="NCBIfam" id="TIGR02532">
    <property type="entry name" value="IV_pilin_GFxxxE"/>
    <property type="match status" value="1"/>
</dbReference>
<dbReference type="GO" id="GO:0016020">
    <property type="term" value="C:membrane"/>
    <property type="evidence" value="ECO:0007669"/>
    <property type="project" value="UniProtKB-SubCell"/>
</dbReference>
<dbReference type="AlphaFoldDB" id="A0A1M6MH31"/>
<evidence type="ECO:0000256" key="6">
    <source>
        <dbReference type="SAM" id="Phobius"/>
    </source>
</evidence>
<gene>
    <name evidence="7" type="ORF">SAMN02744037_00937</name>
</gene>
<name>A0A1M6MH31_9FIRM</name>
<accession>A0A1M6MH31</accession>
<reference evidence="8" key="1">
    <citation type="submission" date="2016-11" db="EMBL/GenBank/DDBJ databases">
        <authorList>
            <person name="Varghese N."/>
            <person name="Submissions S."/>
        </authorList>
    </citation>
    <scope>NUCLEOTIDE SEQUENCE [LARGE SCALE GENOMIC DNA]</scope>
    <source>
        <strain evidence="8">DSM 15518</strain>
    </source>
</reference>
<keyword evidence="4 6" id="KW-1133">Transmembrane helix</keyword>
<feature type="transmembrane region" description="Helical" evidence="6">
    <location>
        <begin position="20"/>
        <end position="38"/>
    </location>
</feature>
<dbReference type="PROSITE" id="PS00409">
    <property type="entry name" value="PROKAR_NTER_METHYL"/>
    <property type="match status" value="1"/>
</dbReference>
<keyword evidence="3 6" id="KW-0812">Transmembrane</keyword>
<evidence type="ECO:0000256" key="4">
    <source>
        <dbReference type="ARBA" id="ARBA00022989"/>
    </source>
</evidence>